<dbReference type="EMBL" id="LR134156">
    <property type="protein sequence ID" value="VEA78947.1"/>
    <property type="molecule type" value="Genomic_DNA"/>
</dbReference>
<dbReference type="AlphaFoldDB" id="A0A3S4HIC2"/>
<name>A0A3S4HIC2_SALER</name>
<protein>
    <submittedName>
        <fullName evidence="2">Glutathione-regulated potassium-efflux system protein KefC</fullName>
    </submittedName>
</protein>
<keyword evidence="1" id="KW-1133">Transmembrane helix</keyword>
<keyword evidence="1" id="KW-0472">Membrane</keyword>
<proteinExistence type="predicted"/>
<evidence type="ECO:0000313" key="2">
    <source>
        <dbReference type="EMBL" id="VEA78947.1"/>
    </source>
</evidence>
<gene>
    <name evidence="2" type="primary">kefC_3</name>
    <name evidence="2" type="ORF">NCTC10047_04922</name>
</gene>
<sequence length="65" mass="6821">MDSHTLLQALIYLGSAALIVPIAVRFGLRFGAGVSDCGLHYRPLGAATGDGLQNLFCILRKSASC</sequence>
<evidence type="ECO:0000313" key="3">
    <source>
        <dbReference type="Proteomes" id="UP000275676"/>
    </source>
</evidence>
<organism evidence="2 3">
    <name type="scientific">Salmonella enterica subsp. arizonae</name>
    <dbReference type="NCBI Taxonomy" id="59203"/>
    <lineage>
        <taxon>Bacteria</taxon>
        <taxon>Pseudomonadati</taxon>
        <taxon>Pseudomonadota</taxon>
        <taxon>Gammaproteobacteria</taxon>
        <taxon>Enterobacterales</taxon>
        <taxon>Enterobacteriaceae</taxon>
        <taxon>Salmonella</taxon>
    </lineage>
</organism>
<evidence type="ECO:0000256" key="1">
    <source>
        <dbReference type="SAM" id="Phobius"/>
    </source>
</evidence>
<reference evidence="2 3" key="1">
    <citation type="submission" date="2018-12" db="EMBL/GenBank/DDBJ databases">
        <authorList>
            <consortium name="Pathogen Informatics"/>
        </authorList>
    </citation>
    <scope>NUCLEOTIDE SEQUENCE [LARGE SCALE GENOMIC DNA]</scope>
    <source>
        <strain evidence="2 3">NCTC10047</strain>
    </source>
</reference>
<feature type="transmembrane region" description="Helical" evidence="1">
    <location>
        <begin position="6"/>
        <end position="24"/>
    </location>
</feature>
<keyword evidence="1" id="KW-0812">Transmembrane</keyword>
<dbReference type="Proteomes" id="UP000275676">
    <property type="component" value="Chromosome"/>
</dbReference>
<accession>A0A3S4HIC2</accession>